<feature type="transmembrane region" description="Helical" evidence="1">
    <location>
        <begin position="215"/>
        <end position="239"/>
    </location>
</feature>
<keyword evidence="1" id="KW-0472">Membrane</keyword>
<dbReference type="AlphaFoldDB" id="B0C1C4"/>
<dbReference type="PANTHER" id="PTHR34301">
    <property type="entry name" value="DNA-BINDING PROTEIN-RELATED"/>
    <property type="match status" value="1"/>
</dbReference>
<keyword evidence="1" id="KW-1133">Transmembrane helix</keyword>
<dbReference type="GO" id="GO:0016887">
    <property type="term" value="F:ATP hydrolysis activity"/>
    <property type="evidence" value="ECO:0007669"/>
    <property type="project" value="InterPro"/>
</dbReference>
<feature type="transmembrane region" description="Helical" evidence="1">
    <location>
        <begin position="78"/>
        <end position="103"/>
    </location>
</feature>
<name>B0C1C4_ACAM1</name>
<feature type="transmembrane region" description="Helical" evidence="1">
    <location>
        <begin position="304"/>
        <end position="326"/>
    </location>
</feature>
<feature type="transmembrane region" description="Helical" evidence="1">
    <location>
        <begin position="110"/>
        <end position="129"/>
    </location>
</feature>
<dbReference type="InterPro" id="IPR049945">
    <property type="entry name" value="AAA_22"/>
</dbReference>
<evidence type="ECO:0000256" key="1">
    <source>
        <dbReference type="SAM" id="Phobius"/>
    </source>
</evidence>
<dbReference type="eggNOG" id="COG2814">
    <property type="taxonomic scope" value="Bacteria"/>
</dbReference>
<dbReference type="KEGG" id="amr:AM1_4687"/>
<feature type="transmembrane region" description="Helical" evidence="1">
    <location>
        <begin position="272"/>
        <end position="292"/>
    </location>
</feature>
<proteinExistence type="predicted"/>
<evidence type="ECO:0000313" key="4">
    <source>
        <dbReference type="Proteomes" id="UP000000268"/>
    </source>
</evidence>
<dbReference type="Proteomes" id="UP000000268">
    <property type="component" value="Chromosome"/>
</dbReference>
<reference evidence="3 4" key="1">
    <citation type="journal article" date="2008" name="Proc. Natl. Acad. Sci. U.S.A.">
        <title>Niche adaptation and genome expansion in the chlorophyll d-producing cyanobacterium Acaryochloris marina.</title>
        <authorList>
            <person name="Swingley W.D."/>
            <person name="Chen M."/>
            <person name="Cheung P.C."/>
            <person name="Conrad A.L."/>
            <person name="Dejesa L.C."/>
            <person name="Hao J."/>
            <person name="Honchak B.M."/>
            <person name="Karbach L.E."/>
            <person name="Kurdoglu A."/>
            <person name="Lahiri S."/>
            <person name="Mastrian S.D."/>
            <person name="Miyashita H."/>
            <person name="Page L."/>
            <person name="Ramakrishna P."/>
            <person name="Satoh S."/>
            <person name="Sattley W.M."/>
            <person name="Shimada Y."/>
            <person name="Taylor H.L."/>
            <person name="Tomo T."/>
            <person name="Tsuchiya T."/>
            <person name="Wang Z.T."/>
            <person name="Raymond J."/>
            <person name="Mimuro M."/>
            <person name="Blankenship R.E."/>
            <person name="Touchman J.W."/>
        </authorList>
    </citation>
    <scope>NUCLEOTIDE SEQUENCE [LARGE SCALE GENOMIC DNA]</scope>
    <source>
        <strain evidence="4">MBIC 11017</strain>
    </source>
</reference>
<evidence type="ECO:0000313" key="3">
    <source>
        <dbReference type="EMBL" id="ABW29659.1"/>
    </source>
</evidence>
<dbReference type="Gene3D" id="3.40.50.300">
    <property type="entry name" value="P-loop containing nucleotide triphosphate hydrolases"/>
    <property type="match status" value="1"/>
</dbReference>
<dbReference type="eggNOG" id="COG1672">
    <property type="taxonomic scope" value="Bacteria"/>
</dbReference>
<dbReference type="STRING" id="329726.AM1_4687"/>
<dbReference type="EMBL" id="CP000828">
    <property type="protein sequence ID" value="ABW29659.1"/>
    <property type="molecule type" value="Genomic_DNA"/>
</dbReference>
<accession>B0C1C4</accession>
<protein>
    <recommendedName>
        <fullName evidence="2">ORC1/DEAH AAA+ ATPase domain-containing protein</fullName>
    </recommendedName>
</protein>
<dbReference type="InterPro" id="IPR027417">
    <property type="entry name" value="P-loop_NTPase"/>
</dbReference>
<feature type="transmembrane region" description="Helical" evidence="1">
    <location>
        <begin position="48"/>
        <end position="72"/>
    </location>
</feature>
<dbReference type="PANTHER" id="PTHR34301:SF8">
    <property type="entry name" value="ATPASE DOMAIN-CONTAINING PROTEIN"/>
    <property type="match status" value="1"/>
</dbReference>
<organism evidence="3 4">
    <name type="scientific">Acaryochloris marina (strain MBIC 11017)</name>
    <dbReference type="NCBI Taxonomy" id="329726"/>
    <lineage>
        <taxon>Bacteria</taxon>
        <taxon>Bacillati</taxon>
        <taxon>Cyanobacteriota</taxon>
        <taxon>Cyanophyceae</taxon>
        <taxon>Acaryochloridales</taxon>
        <taxon>Acaryochloridaceae</taxon>
        <taxon>Acaryochloris</taxon>
    </lineage>
</organism>
<sequence length="919" mass="100661">MGSLHLLCWFFFHPSAWKHHLRSINLRPDFCLAEINWRQPQPSALKRLLIQGYVILPLLVGGVVGLGLWGLSVSGADMAFGMAVGMAASVAGSLAGGMVVGVAVSLASSFISGIVVGLLFGVMLGTTTLAELGWGLGSAAASVGVLQSFIHPVSLVGINASNVAASVAVSLSPRKSDLIPVSQKLGGAVLGIVLSLSGLWAVAQATTQLLRPGAIPLNTVSFALLGLGMGCFYGIALGWRTQRWRIAIPMCLGLGAFIGTAVGLGLNVNSAVVRGMVIGGGNAALLTTLFALPYVLTESIAGPWIAAIVGTIGSGGVYIIFASLIGGLSLQLTLPISLVCIALGLTMAQWRPILLYPVQILWNQCLYRLDTQRTEHQSSVLRWHTVFWDEFQYLPLVGLDQHLVLALESWAQEGQAAIDFIDRTPQRWAAHQAQVELNIRKLEQCRTIADICQVQKTILGEATEESHLFRICQQISLDVDAALQQRSSYNQRLALSAVLERLDTQRQVIRGDAVYVPRPANNDYRIAGFRTIFQAWHQIIAQQIETLQTETDQNQEIDSPYIIGIPLTGQQALFVGRTDISQRIEQLVRDDRSPALLLYGQRRMGKTSLLNNLGRLLPQTIIPLFVDLQGSASRAQDHTGFLYNLAKAMSAAAKQYRGVQFPPLERSDLAVDPFTQFEEWLDEVGVLLGNRTALLALDEFEVLVGAFEQGRFDESAILGMLRHLIQHRPQFKVLLSGTHTLEAFKSWASYLINLQVVPVSYLTEPEALQLITNPIPEFELQYEPDAVQRVIALTHCHPFLIQLLCAEIIALKNEQGITIRRWATLADVEAAVPQALTSASFFFTDIEQNQVSVDELAILKYMAARGEGNAITASDLNQYLNKPVDSLMRHLRQQDLIQSVDGGYCFQVELIRRWFAKVS</sequence>
<keyword evidence="1" id="KW-0812">Transmembrane</keyword>
<feature type="transmembrane region" description="Helical" evidence="1">
    <location>
        <begin position="246"/>
        <end position="266"/>
    </location>
</feature>
<dbReference type="Pfam" id="PF13401">
    <property type="entry name" value="AAA_22"/>
    <property type="match status" value="1"/>
</dbReference>
<gene>
    <name evidence="3" type="ordered locus">AM1_4687</name>
</gene>
<feature type="transmembrane region" description="Helical" evidence="1">
    <location>
        <begin position="149"/>
        <end position="173"/>
    </location>
</feature>
<dbReference type="HOGENOM" id="CLU_013530_0_0_3"/>
<feature type="domain" description="ORC1/DEAH AAA+ ATPase" evidence="2">
    <location>
        <begin position="594"/>
        <end position="742"/>
    </location>
</feature>
<feature type="transmembrane region" description="Helical" evidence="1">
    <location>
        <begin position="185"/>
        <end position="203"/>
    </location>
</feature>
<dbReference type="SUPFAM" id="SSF52540">
    <property type="entry name" value="P-loop containing nucleoside triphosphate hydrolases"/>
    <property type="match status" value="1"/>
</dbReference>
<keyword evidence="4" id="KW-1185">Reference proteome</keyword>
<evidence type="ECO:0000259" key="2">
    <source>
        <dbReference type="Pfam" id="PF13401"/>
    </source>
</evidence>